<proteinExistence type="predicted"/>
<keyword evidence="1" id="KW-0285">Flavoprotein</keyword>
<keyword evidence="2" id="KW-0274">FAD</keyword>
<evidence type="ECO:0000313" key="5">
    <source>
        <dbReference type="Proteomes" id="UP001060336"/>
    </source>
</evidence>
<dbReference type="InterPro" id="IPR006094">
    <property type="entry name" value="Oxid_FAD_bind_N"/>
</dbReference>
<dbReference type="Proteomes" id="UP001060336">
    <property type="component" value="Chromosome"/>
</dbReference>
<keyword evidence="5" id="KW-1185">Reference proteome</keyword>
<sequence length="407" mass="42961">MASTLKPEDSRQVEEAVAWAVANGEPLELVGRGSKRALGRPFQAETVLDLSALAGVIDYEPAELVLTAGPATPMAEIEKLLAEHNQMLAFEPMDLTALLGGTSSEGSLAGALMINSGGPRRIKSGSARDHLLGFEAVSGRAEQFKSGARVVKNVTGYDLPKLICGSYGTLAAVTKIDVKVLPRPEKVYTVLVLGLDPAEAVKAMSAAMNSAHEVSAAAHVPADLAAKSAVSYIKDAGRSVTALRIEGFGPSVERRCADLRAELAGFGAIEELHTMNSRSFWLEVRDVQYLATPVQDPVWRISVPPSAGASVAEELSKLDGAAWFSDWAGGLIWLQLPASTDAAAREVRTAVDAVGGHATLVRATTDVRAAVPVFHPQPAPVAALSRRVKESFDPKQILNPGRMYAGV</sequence>
<protein>
    <submittedName>
        <fullName evidence="4">FAD-binding protein</fullName>
    </submittedName>
</protein>
<reference evidence="4" key="1">
    <citation type="submission" date="2022-08" db="EMBL/GenBank/DDBJ databases">
        <title>Nisaea acidiphila sp. nov., isolated from a marine algal debris and emended description of the genus Nisaea Urios et al. 2008.</title>
        <authorList>
            <person name="Kwon K."/>
        </authorList>
    </citation>
    <scope>NUCLEOTIDE SEQUENCE</scope>
    <source>
        <strain evidence="4">MEBiC11861</strain>
    </source>
</reference>
<name>A0A9J7AVD4_9PROT</name>
<dbReference type="PANTHER" id="PTHR11748:SF103">
    <property type="entry name" value="GLYCOLATE OXIDASE SUBUNIT GLCE"/>
    <property type="match status" value="1"/>
</dbReference>
<dbReference type="PROSITE" id="PS51387">
    <property type="entry name" value="FAD_PCMH"/>
    <property type="match status" value="1"/>
</dbReference>
<dbReference type="PANTHER" id="PTHR11748">
    <property type="entry name" value="D-LACTATE DEHYDROGENASE"/>
    <property type="match status" value="1"/>
</dbReference>
<evidence type="ECO:0000313" key="4">
    <source>
        <dbReference type="EMBL" id="UUX51288.1"/>
    </source>
</evidence>
<dbReference type="EMBL" id="CP102480">
    <property type="protein sequence ID" value="UUX51288.1"/>
    <property type="molecule type" value="Genomic_DNA"/>
</dbReference>
<dbReference type="InterPro" id="IPR036318">
    <property type="entry name" value="FAD-bd_PCMH-like_sf"/>
</dbReference>
<feature type="domain" description="FAD-binding PCMH-type" evidence="3">
    <location>
        <begin position="1"/>
        <end position="183"/>
    </location>
</feature>
<dbReference type="RefSeq" id="WP_257770691.1">
    <property type="nucleotide sequence ID" value="NZ_CP102480.1"/>
</dbReference>
<accession>A0A9J7AVD4</accession>
<dbReference type="InterPro" id="IPR016164">
    <property type="entry name" value="FAD-linked_Oxase-like_C"/>
</dbReference>
<dbReference type="Pfam" id="PF01565">
    <property type="entry name" value="FAD_binding_4"/>
    <property type="match status" value="1"/>
</dbReference>
<evidence type="ECO:0000259" key="3">
    <source>
        <dbReference type="PROSITE" id="PS51387"/>
    </source>
</evidence>
<dbReference type="InterPro" id="IPR016166">
    <property type="entry name" value="FAD-bd_PCMH"/>
</dbReference>
<dbReference type="InterPro" id="IPR016169">
    <property type="entry name" value="FAD-bd_PCMH_sub2"/>
</dbReference>
<dbReference type="SUPFAM" id="SSF55103">
    <property type="entry name" value="FAD-linked oxidases, C-terminal domain"/>
    <property type="match status" value="1"/>
</dbReference>
<organism evidence="4 5">
    <name type="scientific">Nisaea acidiphila</name>
    <dbReference type="NCBI Taxonomy" id="1862145"/>
    <lineage>
        <taxon>Bacteria</taxon>
        <taxon>Pseudomonadati</taxon>
        <taxon>Pseudomonadota</taxon>
        <taxon>Alphaproteobacteria</taxon>
        <taxon>Rhodospirillales</taxon>
        <taxon>Thalassobaculaceae</taxon>
        <taxon>Nisaea</taxon>
    </lineage>
</organism>
<dbReference type="Gene3D" id="3.30.465.10">
    <property type="match status" value="1"/>
</dbReference>
<dbReference type="AlphaFoldDB" id="A0A9J7AVD4"/>
<dbReference type="GO" id="GO:0071949">
    <property type="term" value="F:FAD binding"/>
    <property type="evidence" value="ECO:0007669"/>
    <property type="project" value="InterPro"/>
</dbReference>
<dbReference type="SUPFAM" id="SSF56176">
    <property type="entry name" value="FAD-binding/transporter-associated domain-like"/>
    <property type="match status" value="1"/>
</dbReference>
<evidence type="ECO:0000256" key="2">
    <source>
        <dbReference type="ARBA" id="ARBA00022827"/>
    </source>
</evidence>
<evidence type="ECO:0000256" key="1">
    <source>
        <dbReference type="ARBA" id="ARBA00022630"/>
    </source>
</evidence>
<gene>
    <name evidence="4" type="ORF">NUH88_06235</name>
</gene>
<dbReference type="GO" id="GO:0003824">
    <property type="term" value="F:catalytic activity"/>
    <property type="evidence" value="ECO:0007669"/>
    <property type="project" value="InterPro"/>
</dbReference>
<dbReference type="KEGG" id="naci:NUH88_06235"/>